<accession>A0A9P6G7X7</accession>
<feature type="region of interest" description="Disordered" evidence="1">
    <location>
        <begin position="127"/>
        <end position="202"/>
    </location>
</feature>
<feature type="compositionally biased region" description="Polar residues" evidence="1">
    <location>
        <begin position="193"/>
        <end position="202"/>
    </location>
</feature>
<organism evidence="2 3">
    <name type="scientific">Paraphaeosphaeria minitans</name>
    <dbReference type="NCBI Taxonomy" id="565426"/>
    <lineage>
        <taxon>Eukaryota</taxon>
        <taxon>Fungi</taxon>
        <taxon>Dikarya</taxon>
        <taxon>Ascomycota</taxon>
        <taxon>Pezizomycotina</taxon>
        <taxon>Dothideomycetes</taxon>
        <taxon>Pleosporomycetidae</taxon>
        <taxon>Pleosporales</taxon>
        <taxon>Massarineae</taxon>
        <taxon>Didymosphaeriaceae</taxon>
        <taxon>Paraphaeosphaeria</taxon>
    </lineage>
</organism>
<name>A0A9P6G7X7_9PLEO</name>
<evidence type="ECO:0000256" key="1">
    <source>
        <dbReference type="SAM" id="MobiDB-lite"/>
    </source>
</evidence>
<protein>
    <submittedName>
        <fullName evidence="2">Uncharacterized protein</fullName>
    </submittedName>
</protein>
<comment type="caution">
    <text evidence="2">The sequence shown here is derived from an EMBL/GenBank/DDBJ whole genome shotgun (WGS) entry which is preliminary data.</text>
</comment>
<feature type="compositionally biased region" description="Low complexity" evidence="1">
    <location>
        <begin position="180"/>
        <end position="192"/>
    </location>
</feature>
<proteinExistence type="predicted"/>
<keyword evidence="3" id="KW-1185">Reference proteome</keyword>
<dbReference type="AlphaFoldDB" id="A0A9P6G7X7"/>
<dbReference type="OrthoDB" id="3809996at2759"/>
<reference evidence="2" key="1">
    <citation type="journal article" date="2020" name="Mol. Plant Microbe Interact.">
        <title>Genome Sequence of the Biocontrol Agent Coniothyrium minitans strain Conio (IMI 134523).</title>
        <authorList>
            <person name="Patel D."/>
            <person name="Shittu T.A."/>
            <person name="Baroncelli R."/>
            <person name="Muthumeenakshi S."/>
            <person name="Osborne T.H."/>
            <person name="Janganan T.K."/>
            <person name="Sreenivasaprasad S."/>
        </authorList>
    </citation>
    <scope>NUCLEOTIDE SEQUENCE</scope>
    <source>
        <strain evidence="2">Conio</strain>
    </source>
</reference>
<dbReference type="EMBL" id="WJXW01000015">
    <property type="protein sequence ID" value="KAF9730095.1"/>
    <property type="molecule type" value="Genomic_DNA"/>
</dbReference>
<sequence length="202" mass="22413">MVSEDFTADTAHLFNTNFSGMVSGEVPYSFSPGPLGPSGNFAAEQASSATRDGRPDVQIAPESHENEIVQALHELTSAEIARGKRQDQLLNYILKALEALKGRQDTRDASQEAIRRQLAAIQSLLKSHPRRSDPLPLSANAQNTHGARPGRIPLPETAQRDTDERSVPASQQDKLPHDIQQQVFRFMQQQHQSNPNRPNFQM</sequence>
<evidence type="ECO:0000313" key="3">
    <source>
        <dbReference type="Proteomes" id="UP000756921"/>
    </source>
</evidence>
<evidence type="ECO:0000313" key="2">
    <source>
        <dbReference type="EMBL" id="KAF9730095.1"/>
    </source>
</evidence>
<dbReference type="Proteomes" id="UP000756921">
    <property type="component" value="Unassembled WGS sequence"/>
</dbReference>
<gene>
    <name evidence="2" type="ORF">PMIN01_12028</name>
</gene>